<proteinExistence type="predicted"/>
<dbReference type="EMBL" id="JH816001">
    <property type="protein sequence ID" value="EKC25986.1"/>
    <property type="molecule type" value="Genomic_DNA"/>
</dbReference>
<accession>K1QWQ3</accession>
<dbReference type="InParanoid" id="K1QWQ3"/>
<dbReference type="AlphaFoldDB" id="K1QWQ3"/>
<evidence type="ECO:0000313" key="1">
    <source>
        <dbReference type="EMBL" id="EKC25986.1"/>
    </source>
</evidence>
<dbReference type="HOGENOM" id="CLU_903851_0_0_1"/>
<gene>
    <name evidence="1" type="ORF">CGI_10016495</name>
</gene>
<organism evidence="1">
    <name type="scientific">Magallana gigas</name>
    <name type="common">Pacific oyster</name>
    <name type="synonym">Crassostrea gigas</name>
    <dbReference type="NCBI Taxonomy" id="29159"/>
    <lineage>
        <taxon>Eukaryota</taxon>
        <taxon>Metazoa</taxon>
        <taxon>Spiralia</taxon>
        <taxon>Lophotrochozoa</taxon>
        <taxon>Mollusca</taxon>
        <taxon>Bivalvia</taxon>
        <taxon>Autobranchia</taxon>
        <taxon>Pteriomorphia</taxon>
        <taxon>Ostreida</taxon>
        <taxon>Ostreoidea</taxon>
        <taxon>Ostreidae</taxon>
        <taxon>Magallana</taxon>
    </lineage>
</organism>
<reference evidence="1" key="1">
    <citation type="journal article" date="2012" name="Nature">
        <title>The oyster genome reveals stress adaptation and complexity of shell formation.</title>
        <authorList>
            <person name="Zhang G."/>
            <person name="Fang X."/>
            <person name="Guo X."/>
            <person name="Li L."/>
            <person name="Luo R."/>
            <person name="Xu F."/>
            <person name="Yang P."/>
            <person name="Zhang L."/>
            <person name="Wang X."/>
            <person name="Qi H."/>
            <person name="Xiong Z."/>
            <person name="Que H."/>
            <person name="Xie Y."/>
            <person name="Holland P.W."/>
            <person name="Paps J."/>
            <person name="Zhu Y."/>
            <person name="Wu F."/>
            <person name="Chen Y."/>
            <person name="Wang J."/>
            <person name="Peng C."/>
            <person name="Meng J."/>
            <person name="Yang L."/>
            <person name="Liu J."/>
            <person name="Wen B."/>
            <person name="Zhang N."/>
            <person name="Huang Z."/>
            <person name="Zhu Q."/>
            <person name="Feng Y."/>
            <person name="Mount A."/>
            <person name="Hedgecock D."/>
            <person name="Xu Z."/>
            <person name="Liu Y."/>
            <person name="Domazet-Loso T."/>
            <person name="Du Y."/>
            <person name="Sun X."/>
            <person name="Zhang S."/>
            <person name="Liu B."/>
            <person name="Cheng P."/>
            <person name="Jiang X."/>
            <person name="Li J."/>
            <person name="Fan D."/>
            <person name="Wang W."/>
            <person name="Fu W."/>
            <person name="Wang T."/>
            <person name="Wang B."/>
            <person name="Zhang J."/>
            <person name="Peng Z."/>
            <person name="Li Y."/>
            <person name="Li N."/>
            <person name="Wang J."/>
            <person name="Chen M."/>
            <person name="He Y."/>
            <person name="Tan F."/>
            <person name="Song X."/>
            <person name="Zheng Q."/>
            <person name="Huang R."/>
            <person name="Yang H."/>
            <person name="Du X."/>
            <person name="Chen L."/>
            <person name="Yang M."/>
            <person name="Gaffney P.M."/>
            <person name="Wang S."/>
            <person name="Luo L."/>
            <person name="She Z."/>
            <person name="Ming Y."/>
            <person name="Huang W."/>
            <person name="Zhang S."/>
            <person name="Huang B."/>
            <person name="Zhang Y."/>
            <person name="Qu T."/>
            <person name="Ni P."/>
            <person name="Miao G."/>
            <person name="Wang J."/>
            <person name="Wang Q."/>
            <person name="Steinberg C.E."/>
            <person name="Wang H."/>
            <person name="Li N."/>
            <person name="Qian L."/>
            <person name="Zhang G."/>
            <person name="Li Y."/>
            <person name="Yang H."/>
            <person name="Liu X."/>
            <person name="Wang J."/>
            <person name="Yin Y."/>
            <person name="Wang J."/>
        </authorList>
    </citation>
    <scope>NUCLEOTIDE SEQUENCE [LARGE SCALE GENOMIC DNA]</scope>
    <source>
        <strain evidence="1">05x7-T-G4-1.051#20</strain>
    </source>
</reference>
<protein>
    <submittedName>
        <fullName evidence="1">Uncharacterized protein</fullName>
    </submittedName>
</protein>
<name>K1QWQ3_MAGGI</name>
<sequence length="335" mass="37668">MDCFAMAKKMFRFLFVILLTSIEELPLCFGQTEPIRHCLRCTGTTQTQLDSCIGLVECGDDKECYLNTTTLNDGTWIKTYGCAKRSTCGSLAGPFGKRDTASTSVEYCGKEICNIDIGHFQEPPTTPCGDLSASDCRDPLALKTICSDCETAEYCRKSCGLCHDHSNTWYENVVLFDYDVVHKTCSHSSTVSSAICQSISEQAYNVFGVVHNNYTINAAHSRSDYLILHQTNSYVILRFRTNGEPLTNLQLYACKTTGHGRVDVLLNNNTIQESYNGTFYAHLSWQIHKLNVNQYQNVRDYTLVIRKDALQVSYGHYWLSHVRLESVVTHHGHSG</sequence>